<evidence type="ECO:0000313" key="4">
    <source>
        <dbReference type="RefSeq" id="XP_065650180.1"/>
    </source>
</evidence>
<evidence type="ECO:0000313" key="3">
    <source>
        <dbReference type="Proteomes" id="UP001652625"/>
    </source>
</evidence>
<dbReference type="InterPro" id="IPR011335">
    <property type="entry name" value="Restrct_endonuc-II-like"/>
</dbReference>
<organism evidence="3 4">
    <name type="scientific">Hydra vulgaris</name>
    <name type="common">Hydra</name>
    <name type="synonym">Hydra attenuata</name>
    <dbReference type="NCBI Taxonomy" id="6087"/>
    <lineage>
        <taxon>Eukaryota</taxon>
        <taxon>Metazoa</taxon>
        <taxon>Cnidaria</taxon>
        <taxon>Hydrozoa</taxon>
        <taxon>Hydroidolina</taxon>
        <taxon>Anthoathecata</taxon>
        <taxon>Aplanulata</taxon>
        <taxon>Hydridae</taxon>
        <taxon>Hydra</taxon>
    </lineage>
</organism>
<proteinExistence type="predicted"/>
<reference evidence="4" key="1">
    <citation type="submission" date="2025-08" db="UniProtKB">
        <authorList>
            <consortium name="RefSeq"/>
        </authorList>
    </citation>
    <scope>IDENTIFICATION</scope>
</reference>
<dbReference type="InterPro" id="IPR011604">
    <property type="entry name" value="PDDEXK-like_dom_sf"/>
</dbReference>
<dbReference type="InterPro" id="IPR019080">
    <property type="entry name" value="YqaJ_viral_recombinase"/>
</dbReference>
<keyword evidence="1" id="KW-0863">Zinc-finger</keyword>
<keyword evidence="1" id="KW-0862">Zinc</keyword>
<sequence length="554" mass="63217">MISSFNANLDNKIDASSFQNSCQASKAMFRELKHDELIAVDEEESINKSISTWSRDISLLPNISHNFIKKYLVNDTIHIDNCKKGANKHQTLGYRLFKESYVKNVCVKANVTASINLFIVKSNVAASMKRKQYEVFIHLCQSTGEILYSKCHCKAGAGGCCKHVAASLYQLVDYKELDIKVVPETETCTDVLQIWHVPGESSNSEAILFSNLNFEKADAFKDKNSTRKRPLVSGTRRYHSLPNCYETSTLQLQTLCKGLENLCQGTYISSIIRDNNFQACSFFISSLSTFIDNDIAEPFSKKDDRLIIITLFDNLKKVIDLSCLSTEQKAFVELHLIVDIEEAKNIEVNTVKQSESTLWYQERCKRLTASNFGIVINRWKKIYPTSILKKCLQTKNIKAGENCMWGKVNEDIAIKLYENITKSSVTQCSFFINPKCPWLGCSPDGVVSAEKVLEVKCPSSKKHLTIKEACQDKNFYLKFNDGAPKLKINHPYYYECQGVMALTETKTIDFIVYTEKSLHIETIEYDAELWNTIIFPELTDFYFKFMSSEIFKVK</sequence>
<name>A0ABM4BM88_HYDVU</name>
<dbReference type="PROSITE" id="PS50966">
    <property type="entry name" value="ZF_SWIM"/>
    <property type="match status" value="1"/>
</dbReference>
<gene>
    <name evidence="4" type="primary">LOC136078373</name>
</gene>
<dbReference type="RefSeq" id="XP_065650180.1">
    <property type="nucleotide sequence ID" value="XM_065794108.1"/>
</dbReference>
<dbReference type="Proteomes" id="UP001652625">
    <property type="component" value="Chromosome 03"/>
</dbReference>
<protein>
    <submittedName>
        <fullName evidence="4">Uncharacterized protein LOC136078373</fullName>
    </submittedName>
</protein>
<accession>A0ABM4BM88</accession>
<dbReference type="GeneID" id="136078373"/>
<dbReference type="CDD" id="cd22343">
    <property type="entry name" value="PDDEXK_lambda_exonuclease-like"/>
    <property type="match status" value="1"/>
</dbReference>
<dbReference type="InterPro" id="IPR051703">
    <property type="entry name" value="NF-kappa-B_Signaling_Reg"/>
</dbReference>
<dbReference type="PANTHER" id="PTHR46609">
    <property type="entry name" value="EXONUCLEASE, PHAGE-TYPE/RECB, C-TERMINAL DOMAIN-CONTAINING PROTEIN"/>
    <property type="match status" value="1"/>
</dbReference>
<dbReference type="PANTHER" id="PTHR46609:SF8">
    <property type="entry name" value="YQAJ VIRAL RECOMBINASE DOMAIN-CONTAINING PROTEIN"/>
    <property type="match status" value="1"/>
</dbReference>
<dbReference type="Pfam" id="PF09588">
    <property type="entry name" value="YqaJ"/>
    <property type="match status" value="1"/>
</dbReference>
<keyword evidence="3" id="KW-1185">Reference proteome</keyword>
<dbReference type="Gene3D" id="3.90.320.10">
    <property type="match status" value="1"/>
</dbReference>
<evidence type="ECO:0000259" key="2">
    <source>
        <dbReference type="PROSITE" id="PS50966"/>
    </source>
</evidence>
<dbReference type="SUPFAM" id="SSF52980">
    <property type="entry name" value="Restriction endonuclease-like"/>
    <property type="match status" value="1"/>
</dbReference>
<dbReference type="InterPro" id="IPR007527">
    <property type="entry name" value="Znf_SWIM"/>
</dbReference>
<evidence type="ECO:0000256" key="1">
    <source>
        <dbReference type="PROSITE-ProRule" id="PRU00325"/>
    </source>
</evidence>
<keyword evidence="1" id="KW-0479">Metal-binding</keyword>
<feature type="domain" description="SWIM-type" evidence="2">
    <location>
        <begin position="133"/>
        <end position="172"/>
    </location>
</feature>